<evidence type="ECO:0000256" key="1">
    <source>
        <dbReference type="SAM" id="MobiDB-lite"/>
    </source>
</evidence>
<name>A0A161XFD9_9CELL</name>
<evidence type="ECO:0000313" key="2">
    <source>
        <dbReference type="EMBL" id="KZM35457.1"/>
    </source>
</evidence>
<dbReference type="EMBL" id="MAQA01000012">
    <property type="protein sequence ID" value="OCI31894.1"/>
    <property type="molecule type" value="Genomic_DNA"/>
</dbReference>
<comment type="caution">
    <text evidence="2">The sequence shown here is derived from an EMBL/GenBank/DDBJ whole genome shotgun (WGS) entry which is preliminary data.</text>
</comment>
<evidence type="ECO:0000313" key="5">
    <source>
        <dbReference type="Proteomes" id="UP000093412"/>
    </source>
</evidence>
<reference evidence="2 4" key="1">
    <citation type="submission" date="2016-01" db="EMBL/GenBank/DDBJ databases">
        <title>Genome sequence of Oerskovia enterophila VJag, an agar and cellulose degrading bacterium.</title>
        <authorList>
            <person name="Poehlein A."/>
            <person name="Jag V."/>
            <person name="Bengelsdorf F."/>
            <person name="Duerre P."/>
            <person name="Daniel R."/>
        </authorList>
    </citation>
    <scope>NUCLEOTIDE SEQUENCE [LARGE SCALE GENOMIC DNA]</scope>
    <source>
        <strain evidence="2 4">VJag</strain>
    </source>
</reference>
<dbReference type="STRING" id="43678.OJAG_18880"/>
<dbReference type="Pfam" id="PF13376">
    <property type="entry name" value="OmdA"/>
    <property type="match status" value="1"/>
</dbReference>
<feature type="compositionally biased region" description="Basic and acidic residues" evidence="1">
    <location>
        <begin position="188"/>
        <end position="198"/>
    </location>
</feature>
<proteinExistence type="predicted"/>
<feature type="region of interest" description="Disordered" evidence="1">
    <location>
        <begin position="177"/>
        <end position="198"/>
    </location>
</feature>
<dbReference type="EMBL" id="LRIE01000070">
    <property type="protein sequence ID" value="KZM35457.1"/>
    <property type="molecule type" value="Genomic_DNA"/>
</dbReference>
<dbReference type="Proteomes" id="UP000093412">
    <property type="component" value="Unassembled WGS sequence"/>
</dbReference>
<evidence type="ECO:0000313" key="3">
    <source>
        <dbReference type="EMBL" id="OCI31894.1"/>
    </source>
</evidence>
<dbReference type="OrthoDB" id="9796999at2"/>
<dbReference type="PATRIC" id="fig|43678.3.peg.1969"/>
<accession>A0A161XFD9</accession>
<reference evidence="3 5" key="2">
    <citation type="submission" date="2016-06" db="EMBL/GenBank/DDBJ databases">
        <title>Genome sequence of Oerskovia enterophila DSM 43852.</title>
        <authorList>
            <person name="Poehlein A."/>
            <person name="Jag V."/>
            <person name="Bengelsdorf F.R."/>
            <person name="Daniel R."/>
            <person name="Duerre P."/>
        </authorList>
    </citation>
    <scope>NUCLEOTIDE SEQUENCE [LARGE SCALE GENOMIC DNA]</scope>
    <source>
        <strain evidence="3 5">DSM 43852</strain>
    </source>
</reference>
<dbReference type="Proteomes" id="UP000076447">
    <property type="component" value="Unassembled WGS sequence"/>
</dbReference>
<gene>
    <name evidence="3" type="ORF">OERS_14010</name>
    <name evidence="2" type="ORF">OJAG_18880</name>
</gene>
<organism evidence="2 4">
    <name type="scientific">Oerskovia enterophila</name>
    <dbReference type="NCBI Taxonomy" id="43678"/>
    <lineage>
        <taxon>Bacteria</taxon>
        <taxon>Bacillati</taxon>
        <taxon>Actinomycetota</taxon>
        <taxon>Actinomycetes</taxon>
        <taxon>Micrococcales</taxon>
        <taxon>Cellulomonadaceae</taxon>
        <taxon>Oerskovia</taxon>
    </lineage>
</organism>
<dbReference type="RefSeq" id="WP_068625232.1">
    <property type="nucleotide sequence ID" value="NZ_LRIE01000070.1"/>
</dbReference>
<protein>
    <recommendedName>
        <fullName evidence="6">Bacteriocin-protection, YdeI or OmpD-Associated</fullName>
    </recommendedName>
</protein>
<dbReference type="AlphaFoldDB" id="A0A161XFD9"/>
<evidence type="ECO:0000313" key="4">
    <source>
        <dbReference type="Proteomes" id="UP000076447"/>
    </source>
</evidence>
<evidence type="ECO:0008006" key="6">
    <source>
        <dbReference type="Google" id="ProtNLM"/>
    </source>
</evidence>
<sequence length="198" mass="22427">MVTDRRADAPRFHPETAAEWRAWLVDHHDDEVPGVWVVQWRRASGRAPIDYDALIEEALSFGWIDGTVQTIDDDRSMMWLTRRRPGSRWTRLSKERVARAEADGRMTDAGRAVVEAARADGSWTRYDDAEALVVPDDLASAFAAVPPAREHWDAFPPGVRRLVLGWIADARRAPTRAARIAETAQKAQRGERAHEQPR</sequence>
<keyword evidence="5" id="KW-1185">Reference proteome</keyword>